<comment type="caution">
    <text evidence="17">The sequence shown here is derived from an EMBL/GenBank/DDBJ whole genome shotgun (WGS) entry which is preliminary data.</text>
</comment>
<dbReference type="Gene3D" id="3.40.50.150">
    <property type="entry name" value="Vaccinia Virus protein VP39"/>
    <property type="match status" value="1"/>
</dbReference>
<dbReference type="SUPFAM" id="SSF51197">
    <property type="entry name" value="Clavaminate synthase-like"/>
    <property type="match status" value="1"/>
</dbReference>
<dbReference type="Pfam" id="PF13418">
    <property type="entry name" value="Beta-prop_TYW4"/>
    <property type="match status" value="1"/>
</dbReference>
<dbReference type="GO" id="GO:0008175">
    <property type="term" value="F:tRNA methyltransferase activity"/>
    <property type="evidence" value="ECO:0007669"/>
    <property type="project" value="TreeGrafter"/>
</dbReference>
<dbReference type="SUPFAM" id="SSF53335">
    <property type="entry name" value="S-adenosyl-L-methionine-dependent methyltransferases"/>
    <property type="match status" value="1"/>
</dbReference>
<comment type="pathway">
    <text evidence="2">tRNA modification; wybutosine-tRNA(Phe) biosynthesis.</text>
</comment>
<comment type="catalytic activity">
    <reaction evidence="1">
        <text>7-[(3S)-3-amino-3-carboxypropyl]wyosine(37) in tRNA(Phe) + S-adenosyl-L-methionine = 7-[(3S)-(3-amino-3-methoxycarbonyl)propyl]wyosine(37) in tRNA(Phe) + S-adenosyl-L-homocysteine</text>
        <dbReference type="Rhea" id="RHEA:36903"/>
        <dbReference type="Rhea" id="RHEA-COMP:10379"/>
        <dbReference type="Rhea" id="RHEA-COMP:11844"/>
        <dbReference type="ChEBI" id="CHEBI:57856"/>
        <dbReference type="ChEBI" id="CHEBI:59789"/>
        <dbReference type="ChEBI" id="CHEBI:73543"/>
        <dbReference type="ChEBI" id="CHEBI:74275"/>
        <dbReference type="EC" id="2.1.1.290"/>
    </reaction>
</comment>
<keyword evidence="8" id="KW-0808">Transferase</keyword>
<evidence type="ECO:0000256" key="4">
    <source>
        <dbReference type="ARBA" id="ARBA00012155"/>
    </source>
</evidence>
<dbReference type="InterPro" id="IPR011043">
    <property type="entry name" value="Gal_Oxase/kelch_b-propeller"/>
</dbReference>
<evidence type="ECO:0000256" key="13">
    <source>
        <dbReference type="ARBA" id="ARBA00030231"/>
    </source>
</evidence>
<evidence type="ECO:0000256" key="1">
    <source>
        <dbReference type="ARBA" id="ARBA00001806"/>
    </source>
</evidence>
<dbReference type="OrthoDB" id="47172at2759"/>
<comment type="similarity">
    <text evidence="3">Belongs to the methyltransferase superfamily. LCMT family.</text>
</comment>
<dbReference type="EC" id="2.3.1.231" evidence="4"/>
<dbReference type="InterPro" id="IPR003347">
    <property type="entry name" value="JmjC_dom"/>
</dbReference>
<evidence type="ECO:0000256" key="15">
    <source>
        <dbReference type="ARBA" id="ARBA00049250"/>
    </source>
</evidence>
<dbReference type="InterPro" id="IPR015915">
    <property type="entry name" value="Kelch-typ_b-propeller"/>
</dbReference>
<evidence type="ECO:0000256" key="9">
    <source>
        <dbReference type="ARBA" id="ARBA00022691"/>
    </source>
</evidence>
<dbReference type="Proteomes" id="UP000758603">
    <property type="component" value="Unassembled WGS sequence"/>
</dbReference>
<sequence>MYYPDEPYFYRFFVKKFQKRSPLINRGYHLQLHVINVAVRNFLQSPSEKRKVVVNLGAGYDVLPWQCLTRYPAACKDAKFIDIDFPDLMSNKSRVVQETSGLNSMLTNLRVPEDPLVLLESDQYIQIGCDLRDLNTIQQSLSRTVDMAESEFMFVAEVSITYMETVAADAVIKWASSLGQAEFCLLEQILPDSADHPFAETMLRHFEKLNTPLKSVAAYPTLHAQKQRFTGLGWSCVHVETLWSTWSSEKYLSSEDRCKINEVEPFDDWEEFAIFGSHYCVVSATTGPAHKQSSLVQQTDFSTPTKQELPHVAIETVFKEGLRTCQRRFGAPLLLEDSRGYQYIANIYGLGSTSRLKSLDLYASGTTDIPLKPAGPPSRICHQVVDLGVSGHLLVGGRGSLSAPLKDCWVMDKVLKSWKKTHDLPMPLYRHAAVRLGESSLALVVGGKVGPSTMSDKCLLYVPERGWVECEATGQTFVPVFGSMVASTNRSLCGPSAVFEGILAGGLLGDGTLSKQILRWELSVANLDKPVIAFTSLVVEGPQDRLRSHHLLERFGANVIMTKSNQLLVIGGIIENQILAGSVEILFVDVSNKTLTVTSAGQIDARGAPRPLLLGISTTKDACGQVVLSGGGANCFSAGTFWNKGHYVLKLDESRNQDTMCRMDWSFRRTMELTDMPVFIQKNTSGEHAERPTVTTIPRVKLNSSSAFAEIMKAGKPVVIERTDLGSCVSLWTPDHLVSKVGKERKVVVHEAGSAKMDFNSKNFKYVTKEFGTFLSEAEQGGKMYLRALSEDNPADKPASLSRDFPDLADEFRLPAELSFVAEHSFSSVLRISGPVNMWLHYDVMANIYCQIIGSKRLVLFPPGDVTELSFSPGASSSSLDVFAELDSAALAQTHPCEAILTPGDVLFLPPLWLHTANPKTDLGVAVNVFFRSLEDGYAAGRDVYGNRDLAVYEKGRHDVARIVNTFSKLPEDMREFYVKRLAGELVQRLYE</sequence>
<evidence type="ECO:0000259" key="16">
    <source>
        <dbReference type="PROSITE" id="PS51184"/>
    </source>
</evidence>
<keyword evidence="10" id="KW-0819">tRNA processing</keyword>
<dbReference type="PANTHER" id="PTHR46529">
    <property type="entry name" value="TRNA WYBUTOSINE-SYNTHESIZING PROTEIN 4"/>
    <property type="match status" value="1"/>
</dbReference>
<organism evidence="17 18">
    <name type="scientific">Truncatella angustata</name>
    <dbReference type="NCBI Taxonomy" id="152316"/>
    <lineage>
        <taxon>Eukaryota</taxon>
        <taxon>Fungi</taxon>
        <taxon>Dikarya</taxon>
        <taxon>Ascomycota</taxon>
        <taxon>Pezizomycotina</taxon>
        <taxon>Sordariomycetes</taxon>
        <taxon>Xylariomycetidae</taxon>
        <taxon>Amphisphaeriales</taxon>
        <taxon>Sporocadaceae</taxon>
        <taxon>Truncatella</taxon>
    </lineage>
</organism>
<comment type="function">
    <text evidence="11">Probable S-adenosyl-L-methionine-dependent methyltransferase that acts as a component of the wybutosine biosynthesis pathway. Wybutosine is a hyper modified guanosine with a tricyclic base found at the 3'-position adjacent to the anticodon of eukaryotic phenylalanine tRNA. May methylate the carboxyl group of leucine residues to form alpha-leucine ester residues.</text>
</comment>
<evidence type="ECO:0000256" key="5">
    <source>
        <dbReference type="ARBA" id="ARBA00012779"/>
    </source>
</evidence>
<dbReference type="PROSITE" id="PS51184">
    <property type="entry name" value="JMJC"/>
    <property type="match status" value="1"/>
</dbReference>
<keyword evidence="18" id="KW-1185">Reference proteome</keyword>
<dbReference type="GeneID" id="70123993"/>
<evidence type="ECO:0000313" key="17">
    <source>
        <dbReference type="EMBL" id="KAH6656201.1"/>
    </source>
</evidence>
<evidence type="ECO:0000256" key="7">
    <source>
        <dbReference type="ARBA" id="ARBA00022603"/>
    </source>
</evidence>
<dbReference type="EMBL" id="JAGPXC010000002">
    <property type="protein sequence ID" value="KAH6656201.1"/>
    <property type="molecule type" value="Genomic_DNA"/>
</dbReference>
<dbReference type="Gene3D" id="2.120.10.80">
    <property type="entry name" value="Kelch-type beta propeller"/>
    <property type="match status" value="1"/>
</dbReference>
<dbReference type="Pfam" id="PF13621">
    <property type="entry name" value="Cupin_8"/>
    <property type="match status" value="1"/>
</dbReference>
<evidence type="ECO:0000256" key="12">
    <source>
        <dbReference type="ARBA" id="ARBA00029750"/>
    </source>
</evidence>
<gene>
    <name evidence="17" type="ORF">BKA67DRAFT_148002</name>
</gene>
<evidence type="ECO:0000313" key="18">
    <source>
        <dbReference type="Proteomes" id="UP000758603"/>
    </source>
</evidence>
<keyword evidence="7 17" id="KW-0489">Methyltransferase</keyword>
<dbReference type="EC" id="2.1.1.290" evidence="5"/>
<evidence type="ECO:0000256" key="10">
    <source>
        <dbReference type="ARBA" id="ARBA00022694"/>
    </source>
</evidence>
<evidence type="ECO:0000256" key="6">
    <source>
        <dbReference type="ARBA" id="ARBA00018045"/>
    </source>
</evidence>
<feature type="domain" description="JmjC" evidence="16">
    <location>
        <begin position="803"/>
        <end position="948"/>
    </location>
</feature>
<evidence type="ECO:0000256" key="8">
    <source>
        <dbReference type="ARBA" id="ARBA00022679"/>
    </source>
</evidence>
<comment type="catalytic activity">
    <reaction evidence="15">
        <text>7-[(3S)-(3-amino-3-methoxycarbonyl)propyl]wyosine(37) in tRNA(Phe) + S-adenosyl-L-methionine + CO2 = wybutosine(37) in tRNA(Phe) + S-adenosyl-L-homocysteine + 2 H(+)</text>
        <dbReference type="Rhea" id="RHEA:37119"/>
        <dbReference type="Rhea" id="RHEA-COMP:11844"/>
        <dbReference type="Rhea" id="RHEA-COMP:11847"/>
        <dbReference type="ChEBI" id="CHEBI:15378"/>
        <dbReference type="ChEBI" id="CHEBI:16526"/>
        <dbReference type="ChEBI" id="CHEBI:57856"/>
        <dbReference type="ChEBI" id="CHEBI:59789"/>
        <dbReference type="ChEBI" id="CHEBI:73544"/>
        <dbReference type="ChEBI" id="CHEBI:74275"/>
        <dbReference type="EC" id="2.3.1.231"/>
    </reaction>
</comment>
<dbReference type="Gene3D" id="2.60.120.650">
    <property type="entry name" value="Cupin"/>
    <property type="match status" value="1"/>
</dbReference>
<evidence type="ECO:0000256" key="2">
    <source>
        <dbReference type="ARBA" id="ARBA00004797"/>
    </source>
</evidence>
<dbReference type="Gene3D" id="6.10.140.1470">
    <property type="match status" value="1"/>
</dbReference>
<dbReference type="InterPro" id="IPR029063">
    <property type="entry name" value="SAM-dependent_MTases_sf"/>
</dbReference>
<evidence type="ECO:0000256" key="11">
    <source>
        <dbReference type="ARBA" id="ARBA00025588"/>
    </source>
</evidence>
<name>A0A9P8UQ04_9PEZI</name>
<evidence type="ECO:0000256" key="3">
    <source>
        <dbReference type="ARBA" id="ARBA00010703"/>
    </source>
</evidence>
<dbReference type="AlphaFoldDB" id="A0A9P8UQ04"/>
<accession>A0A9P8UQ04</accession>
<dbReference type="GO" id="GO:0031591">
    <property type="term" value="P:wybutosine biosynthetic process"/>
    <property type="evidence" value="ECO:0007669"/>
    <property type="project" value="TreeGrafter"/>
</dbReference>
<dbReference type="InterPro" id="IPR041667">
    <property type="entry name" value="Cupin_8"/>
</dbReference>
<protein>
    <recommendedName>
        <fullName evidence="6">tRNA wybutosine-synthesizing protein 4</fullName>
        <ecNumber evidence="5">2.1.1.290</ecNumber>
        <ecNumber evidence="4">2.3.1.231</ecNumber>
    </recommendedName>
    <alternativeName>
        <fullName evidence="13">Leucine carboxyl methyltransferase 2</fullName>
    </alternativeName>
    <alternativeName>
        <fullName evidence="14">tRNA(Phe) (7-(3-amino-3-(methoxycarbonyl)propyl)wyosine(37)-N)-methoxycarbonyltransferase</fullName>
    </alternativeName>
    <alternativeName>
        <fullName evidence="12">tRNA(Phe) (7-(3-amino-3-carboxypropyl)wyosine(37)-O)-methyltransferase</fullName>
    </alternativeName>
</protein>
<reference evidence="17" key="1">
    <citation type="journal article" date="2021" name="Nat. Commun.">
        <title>Genetic determinants of endophytism in the Arabidopsis root mycobiome.</title>
        <authorList>
            <person name="Mesny F."/>
            <person name="Miyauchi S."/>
            <person name="Thiergart T."/>
            <person name="Pickel B."/>
            <person name="Atanasova L."/>
            <person name="Karlsson M."/>
            <person name="Huettel B."/>
            <person name="Barry K.W."/>
            <person name="Haridas S."/>
            <person name="Chen C."/>
            <person name="Bauer D."/>
            <person name="Andreopoulos W."/>
            <person name="Pangilinan J."/>
            <person name="LaButti K."/>
            <person name="Riley R."/>
            <person name="Lipzen A."/>
            <person name="Clum A."/>
            <person name="Drula E."/>
            <person name="Henrissat B."/>
            <person name="Kohler A."/>
            <person name="Grigoriev I.V."/>
            <person name="Martin F.M."/>
            <person name="Hacquard S."/>
        </authorList>
    </citation>
    <scope>NUCLEOTIDE SEQUENCE</scope>
    <source>
        <strain evidence="17">MPI-SDFR-AT-0073</strain>
    </source>
</reference>
<dbReference type="Pfam" id="PF04072">
    <property type="entry name" value="LCM"/>
    <property type="match status" value="1"/>
</dbReference>
<dbReference type="SUPFAM" id="SSF50965">
    <property type="entry name" value="Galactose oxidase, central domain"/>
    <property type="match status" value="1"/>
</dbReference>
<dbReference type="InterPro" id="IPR007213">
    <property type="entry name" value="Ppm1/Ppm2/Tcmp"/>
</dbReference>
<dbReference type="GO" id="GO:0030488">
    <property type="term" value="P:tRNA methylation"/>
    <property type="evidence" value="ECO:0007669"/>
    <property type="project" value="TreeGrafter"/>
</dbReference>
<dbReference type="PANTHER" id="PTHR46529:SF1">
    <property type="entry name" value="TRNA WYBUTOSINE-SYNTHESIZING PROTEIN 4"/>
    <property type="match status" value="1"/>
</dbReference>
<proteinExistence type="inferred from homology"/>
<dbReference type="FunFam" id="2.60.120.650:FF:000043">
    <property type="entry name" value="tRNA wybutosine-synthesizing protein 4"/>
    <property type="match status" value="1"/>
</dbReference>
<keyword evidence="9" id="KW-0949">S-adenosyl-L-methionine</keyword>
<dbReference type="RefSeq" id="XP_045960435.1">
    <property type="nucleotide sequence ID" value="XM_046095100.1"/>
</dbReference>
<evidence type="ECO:0000256" key="14">
    <source>
        <dbReference type="ARBA" id="ARBA00030847"/>
    </source>
</evidence>